<evidence type="ECO:0000256" key="7">
    <source>
        <dbReference type="ARBA" id="ARBA00023141"/>
    </source>
</evidence>
<dbReference type="FunFam" id="3.65.10.10:FF:000006">
    <property type="entry name" value="3-phosphoshikimate 1-carboxyvinyltransferase"/>
    <property type="match status" value="1"/>
</dbReference>
<evidence type="ECO:0000256" key="3">
    <source>
        <dbReference type="ARBA" id="ARBA00009948"/>
    </source>
</evidence>
<feature type="binding site" evidence="9">
    <location>
        <position position="389"/>
    </location>
    <ligand>
        <name>phosphoenolpyruvate</name>
        <dbReference type="ChEBI" id="CHEBI:58702"/>
    </ligand>
</feature>
<dbReference type="InterPro" id="IPR023193">
    <property type="entry name" value="EPSP_synthase_CS"/>
</dbReference>
<keyword evidence="4 9" id="KW-0963">Cytoplasm</keyword>
<feature type="binding site" evidence="9">
    <location>
        <position position="25"/>
    </location>
    <ligand>
        <name>3-phosphoshikimate</name>
        <dbReference type="ChEBI" id="CHEBI:145989"/>
    </ligand>
</feature>
<feature type="domain" description="Enolpyruvate transferase" evidence="10">
    <location>
        <begin position="11"/>
        <end position="423"/>
    </location>
</feature>
<evidence type="ECO:0000256" key="2">
    <source>
        <dbReference type="ARBA" id="ARBA00004811"/>
    </source>
</evidence>
<organism evidence="12 14">
    <name type="scientific">Legionella gratiana</name>
    <dbReference type="NCBI Taxonomy" id="45066"/>
    <lineage>
        <taxon>Bacteria</taxon>
        <taxon>Pseudomonadati</taxon>
        <taxon>Pseudomonadota</taxon>
        <taxon>Gammaproteobacteria</taxon>
        <taxon>Legionellales</taxon>
        <taxon>Legionellaceae</taxon>
        <taxon>Legionella</taxon>
    </lineage>
</organism>
<dbReference type="Proteomes" id="UP000054691">
    <property type="component" value="Unassembled WGS sequence"/>
</dbReference>
<dbReference type="GO" id="GO:0009073">
    <property type="term" value="P:aromatic amino acid family biosynthetic process"/>
    <property type="evidence" value="ECO:0007669"/>
    <property type="project" value="UniProtKB-KW"/>
</dbReference>
<sequence length="440" mass="47063">MRIHNFISKPVGSIKGEITVPGDKSISHRSIIFGSIARGTTIINGFLDGDDCIATLKAFQAMGVTIEGPDEQQVVIYGVGKYGLKKPNQVLDCGNSGTSIRLLTGLLAAQSFDSQLTGDESLLKRPMLRISKPLTLMGADISTVDGKPPITLKGGKKLHGINYVMPEASAQVKSCILLAGLYAEGETLITETGVSRDHTELMLKNFSYPIHRAGNTLVINSAHECIATEIYIPGDISSAAFFIVAATIIPGSDVLIRNVGINQTRTGIIHILLEMGANITLENQRQLGEEWVADLRVRYAHLKGINISANMVPLAIDEFPAIFIAAACARGQTTLRGASELRYKESDRIAAMVDGLKKLGIQAQALDDGVFIEGGTLQGGIVESREDHRIAMSFAIAGAVASAPVTIKNCANVATSFPLFVDTAKQLQLQIEETVDNVPL</sequence>
<feature type="binding site" evidence="9">
    <location>
        <position position="125"/>
    </location>
    <ligand>
        <name>phosphoenolpyruvate</name>
        <dbReference type="ChEBI" id="CHEBI:58702"/>
    </ligand>
</feature>
<dbReference type="GO" id="GO:0009423">
    <property type="term" value="P:chorismate biosynthetic process"/>
    <property type="evidence" value="ECO:0007669"/>
    <property type="project" value="UniProtKB-UniRule"/>
</dbReference>
<feature type="active site" description="Proton acceptor" evidence="9">
    <location>
        <position position="317"/>
    </location>
</feature>
<dbReference type="EC" id="2.5.1.19" evidence="9"/>
<dbReference type="AlphaFoldDB" id="A0A378JB20"/>
<protein>
    <recommendedName>
        <fullName evidence="9">3-phosphoshikimate 1-carboxyvinyltransferase</fullName>
        <ecNumber evidence="9">2.5.1.19</ecNumber>
    </recommendedName>
    <alternativeName>
        <fullName evidence="9">5-enolpyruvylshikimate-3-phosphate synthase</fullName>
        <shortName evidence="9">EPSP synthase</shortName>
        <shortName evidence="9">EPSPS</shortName>
    </alternativeName>
</protein>
<feature type="binding site" evidence="9">
    <location>
        <position position="29"/>
    </location>
    <ligand>
        <name>3-phosphoshikimate</name>
        <dbReference type="ChEBI" id="CHEBI:145989"/>
    </ligand>
</feature>
<feature type="binding site" evidence="9">
    <location>
        <position position="24"/>
    </location>
    <ligand>
        <name>phosphoenolpyruvate</name>
        <dbReference type="ChEBI" id="CHEBI:58702"/>
    </ligand>
</feature>
<dbReference type="EMBL" id="LNYE01000003">
    <property type="protein sequence ID" value="KTD15610.1"/>
    <property type="molecule type" value="Genomic_DNA"/>
</dbReference>
<dbReference type="InterPro" id="IPR001986">
    <property type="entry name" value="Enolpyruvate_Tfrase_dom"/>
</dbReference>
<feature type="binding site" evidence="9">
    <location>
        <position position="344"/>
    </location>
    <ligand>
        <name>3-phosphoshikimate</name>
        <dbReference type="ChEBI" id="CHEBI:145989"/>
    </ligand>
</feature>
<feature type="binding site" evidence="9">
    <location>
        <position position="171"/>
    </location>
    <ligand>
        <name>phosphoenolpyruvate</name>
        <dbReference type="ChEBI" id="CHEBI:58702"/>
    </ligand>
</feature>
<dbReference type="GO" id="GO:0003866">
    <property type="term" value="F:3-phosphoshikimate 1-carboxyvinyltransferase activity"/>
    <property type="evidence" value="ECO:0007669"/>
    <property type="project" value="UniProtKB-UniRule"/>
</dbReference>
<comment type="function">
    <text evidence="1 9">Catalyzes the transfer of the enolpyruvyl moiety of phosphoenolpyruvate (PEP) to the 5-hydroxyl of shikimate-3-phosphate (S3P) to produce enolpyruvyl shikimate-3-phosphate and inorganic phosphate.</text>
</comment>
<dbReference type="CDD" id="cd01556">
    <property type="entry name" value="EPSP_synthase"/>
    <property type="match status" value="1"/>
</dbReference>
<keyword evidence="7 9" id="KW-0057">Aromatic amino acid biosynthesis</keyword>
<name>A0A378JB20_9GAMM</name>
<evidence type="ECO:0000256" key="5">
    <source>
        <dbReference type="ARBA" id="ARBA00022605"/>
    </source>
</evidence>
<accession>A0A378JB20</accession>
<dbReference type="Pfam" id="PF00275">
    <property type="entry name" value="EPSP_synthase"/>
    <property type="match status" value="1"/>
</dbReference>
<dbReference type="PANTHER" id="PTHR21090">
    <property type="entry name" value="AROM/DEHYDROQUINATE SYNTHASE"/>
    <property type="match status" value="1"/>
</dbReference>
<keyword evidence="6 9" id="KW-0808">Transferase</keyword>
<dbReference type="InterPro" id="IPR006264">
    <property type="entry name" value="EPSP_synthase"/>
</dbReference>
<evidence type="ECO:0000313" key="12">
    <source>
        <dbReference type="EMBL" id="STX44983.1"/>
    </source>
</evidence>
<proteinExistence type="inferred from homology"/>
<feature type="binding site" evidence="9">
    <location>
        <position position="348"/>
    </location>
    <ligand>
        <name>phosphoenolpyruvate</name>
        <dbReference type="ChEBI" id="CHEBI:58702"/>
    </ligand>
</feature>
<comment type="catalytic activity">
    <reaction evidence="8">
        <text>3-phosphoshikimate + phosphoenolpyruvate = 5-O-(1-carboxyvinyl)-3-phosphoshikimate + phosphate</text>
        <dbReference type="Rhea" id="RHEA:21256"/>
        <dbReference type="ChEBI" id="CHEBI:43474"/>
        <dbReference type="ChEBI" id="CHEBI:57701"/>
        <dbReference type="ChEBI" id="CHEBI:58702"/>
        <dbReference type="ChEBI" id="CHEBI:145989"/>
        <dbReference type="EC" id="2.5.1.19"/>
    </reaction>
    <physiologicalReaction direction="left-to-right" evidence="8">
        <dbReference type="Rhea" id="RHEA:21257"/>
    </physiologicalReaction>
</comment>
<evidence type="ECO:0000313" key="11">
    <source>
        <dbReference type="EMBL" id="KTD15610.1"/>
    </source>
</evidence>
<keyword evidence="13" id="KW-1185">Reference proteome</keyword>
<dbReference type="InterPro" id="IPR013792">
    <property type="entry name" value="RNA3'P_cycl/enolpyr_Trfase_a/b"/>
</dbReference>
<reference evidence="12 14" key="2">
    <citation type="submission" date="2018-06" db="EMBL/GenBank/DDBJ databases">
        <authorList>
            <consortium name="Pathogen Informatics"/>
            <person name="Doyle S."/>
        </authorList>
    </citation>
    <scope>NUCLEOTIDE SEQUENCE [LARGE SCALE GENOMIC DNA]</scope>
    <source>
        <strain evidence="12 14">NCTC12388</strain>
    </source>
</reference>
<evidence type="ECO:0000256" key="1">
    <source>
        <dbReference type="ARBA" id="ARBA00002174"/>
    </source>
</evidence>
<dbReference type="PROSITE" id="PS00104">
    <property type="entry name" value="EPSP_SYNTHASE_1"/>
    <property type="match status" value="1"/>
</dbReference>
<feature type="binding site" evidence="9">
    <location>
        <position position="171"/>
    </location>
    <ligand>
        <name>3-phosphoshikimate</name>
        <dbReference type="ChEBI" id="CHEBI:145989"/>
    </ligand>
</feature>
<evidence type="ECO:0000313" key="13">
    <source>
        <dbReference type="Proteomes" id="UP000054691"/>
    </source>
</evidence>
<feature type="binding site" evidence="9">
    <location>
        <position position="169"/>
    </location>
    <ligand>
        <name>3-phosphoshikimate</name>
        <dbReference type="ChEBI" id="CHEBI:145989"/>
    </ligand>
</feature>
<comment type="subunit">
    <text evidence="9">Monomer.</text>
</comment>
<evidence type="ECO:0000256" key="9">
    <source>
        <dbReference type="HAMAP-Rule" id="MF_00210"/>
    </source>
</evidence>
<dbReference type="SUPFAM" id="SSF55205">
    <property type="entry name" value="EPT/RTPC-like"/>
    <property type="match status" value="1"/>
</dbReference>
<feature type="binding site" evidence="9">
    <location>
        <position position="97"/>
    </location>
    <ligand>
        <name>phosphoenolpyruvate</name>
        <dbReference type="ChEBI" id="CHEBI:58702"/>
    </ligand>
</feature>
<evidence type="ECO:0000256" key="8">
    <source>
        <dbReference type="ARBA" id="ARBA00044633"/>
    </source>
</evidence>
<dbReference type="GO" id="GO:0008652">
    <property type="term" value="P:amino acid biosynthetic process"/>
    <property type="evidence" value="ECO:0007669"/>
    <property type="project" value="UniProtKB-KW"/>
</dbReference>
<evidence type="ECO:0000256" key="6">
    <source>
        <dbReference type="ARBA" id="ARBA00022679"/>
    </source>
</evidence>
<dbReference type="EMBL" id="UGOB01000001">
    <property type="protein sequence ID" value="STX44983.1"/>
    <property type="molecule type" value="Genomic_DNA"/>
</dbReference>
<dbReference type="STRING" id="45066.Lgra_0276"/>
<feature type="binding site" evidence="9">
    <location>
        <position position="317"/>
    </location>
    <ligand>
        <name>3-phosphoshikimate</name>
        <dbReference type="ChEBI" id="CHEBI:145989"/>
    </ligand>
</feature>
<dbReference type="PIRSF" id="PIRSF000505">
    <property type="entry name" value="EPSPS"/>
    <property type="match status" value="1"/>
</dbReference>
<dbReference type="HAMAP" id="MF_00210">
    <property type="entry name" value="EPSP_synth"/>
    <property type="match status" value="1"/>
</dbReference>
<feature type="binding site" evidence="9">
    <location>
        <position position="24"/>
    </location>
    <ligand>
        <name>3-phosphoshikimate</name>
        <dbReference type="ChEBI" id="CHEBI:145989"/>
    </ligand>
</feature>
<comment type="pathway">
    <text evidence="2 9">Metabolic intermediate biosynthesis; chorismate biosynthesis; chorismate from D-erythrose 4-phosphate and phosphoenolpyruvate: step 6/7.</text>
</comment>
<gene>
    <name evidence="9 12" type="primary">aroA</name>
    <name evidence="11" type="ORF">Lgra_0276</name>
    <name evidence="12" type="ORF">NCTC12388_01777</name>
</gene>
<dbReference type="Proteomes" id="UP000254476">
    <property type="component" value="Unassembled WGS sequence"/>
</dbReference>
<keyword evidence="5 9" id="KW-0028">Amino-acid biosynthesis</keyword>
<comment type="subcellular location">
    <subcellularLocation>
        <location evidence="9">Cytoplasm</location>
    </subcellularLocation>
</comment>
<dbReference type="Gene3D" id="3.65.10.10">
    <property type="entry name" value="Enolpyruvate transferase domain"/>
    <property type="match status" value="2"/>
</dbReference>
<evidence type="ECO:0000256" key="4">
    <source>
        <dbReference type="ARBA" id="ARBA00022490"/>
    </source>
</evidence>
<dbReference type="RefSeq" id="WP_058497501.1">
    <property type="nucleotide sequence ID" value="NZ_CAAAHW010000009.1"/>
</dbReference>
<dbReference type="NCBIfam" id="TIGR01356">
    <property type="entry name" value="aroA"/>
    <property type="match status" value="1"/>
</dbReference>
<dbReference type="PANTHER" id="PTHR21090:SF5">
    <property type="entry name" value="PENTAFUNCTIONAL AROM POLYPEPTIDE"/>
    <property type="match status" value="1"/>
</dbReference>
<dbReference type="UniPathway" id="UPA00053">
    <property type="reaction ID" value="UER00089"/>
</dbReference>
<evidence type="ECO:0000313" key="14">
    <source>
        <dbReference type="Proteomes" id="UP000254476"/>
    </source>
</evidence>
<dbReference type="InterPro" id="IPR036968">
    <property type="entry name" value="Enolpyruvate_Tfrase_sf"/>
</dbReference>
<dbReference type="FunFam" id="3.65.10.10:FF:000005">
    <property type="entry name" value="3-phosphoshikimate 1-carboxyvinyltransferase"/>
    <property type="match status" value="1"/>
</dbReference>
<reference evidence="11 13" key="1">
    <citation type="submission" date="2015-11" db="EMBL/GenBank/DDBJ databases">
        <title>Genomic analysis of 38 Legionella species identifies large and diverse effector repertoires.</title>
        <authorList>
            <person name="Burstein D."/>
            <person name="Amaro F."/>
            <person name="Zusman T."/>
            <person name="Lifshitz Z."/>
            <person name="Cohen O."/>
            <person name="Gilbert J.A."/>
            <person name="Pupko T."/>
            <person name="Shuman H.A."/>
            <person name="Segal G."/>
        </authorList>
    </citation>
    <scope>NUCLEOTIDE SEQUENCE [LARGE SCALE GENOMIC DNA]</scope>
    <source>
        <strain evidence="11 13">Lyon 8420412</strain>
    </source>
</reference>
<evidence type="ECO:0000259" key="10">
    <source>
        <dbReference type="Pfam" id="PF00275"/>
    </source>
</evidence>
<dbReference type="GO" id="GO:0005737">
    <property type="term" value="C:cytoplasm"/>
    <property type="evidence" value="ECO:0007669"/>
    <property type="project" value="UniProtKB-SubCell"/>
</dbReference>
<comment type="caution">
    <text evidence="9">Lacks conserved residue(s) required for the propagation of feature annotation.</text>
</comment>
<comment type="similarity">
    <text evidence="3 9">Belongs to the EPSP synthase family.</text>
</comment>
<dbReference type="PROSITE" id="PS00885">
    <property type="entry name" value="EPSP_SYNTHASE_2"/>
    <property type="match status" value="1"/>
</dbReference>